<evidence type="ECO:0000256" key="6">
    <source>
        <dbReference type="ARBA" id="ARBA00023033"/>
    </source>
</evidence>
<evidence type="ECO:0000256" key="1">
    <source>
        <dbReference type="ARBA" id="ARBA00001971"/>
    </source>
</evidence>
<dbReference type="InterPro" id="IPR036396">
    <property type="entry name" value="Cyt_P450_sf"/>
</dbReference>
<dbReference type="PANTHER" id="PTHR46206:SF1">
    <property type="entry name" value="P450, PUTATIVE (EUROFUNG)-RELATED"/>
    <property type="match status" value="1"/>
</dbReference>
<evidence type="ECO:0000256" key="2">
    <source>
        <dbReference type="ARBA" id="ARBA00010617"/>
    </source>
</evidence>
<dbReference type="AlphaFoldDB" id="A0A8H6HNM0"/>
<comment type="caution">
    <text evidence="8">The sequence shown here is derived from an EMBL/GenBank/DDBJ whole genome shotgun (WGS) entry which is preliminary data.</text>
</comment>
<protein>
    <submittedName>
        <fullName evidence="8">Cytochrome P450</fullName>
    </submittedName>
</protein>
<organism evidence="8 9">
    <name type="scientific">Ephemerocybe angulata</name>
    <dbReference type="NCBI Taxonomy" id="980116"/>
    <lineage>
        <taxon>Eukaryota</taxon>
        <taxon>Fungi</taxon>
        <taxon>Dikarya</taxon>
        <taxon>Basidiomycota</taxon>
        <taxon>Agaricomycotina</taxon>
        <taxon>Agaricomycetes</taxon>
        <taxon>Agaricomycetidae</taxon>
        <taxon>Agaricales</taxon>
        <taxon>Agaricineae</taxon>
        <taxon>Psathyrellaceae</taxon>
        <taxon>Ephemerocybe</taxon>
    </lineage>
</organism>
<dbReference type="PRINTS" id="PR00465">
    <property type="entry name" value="EP450IV"/>
</dbReference>
<evidence type="ECO:0000256" key="7">
    <source>
        <dbReference type="PIRSR" id="PIRSR602403-1"/>
    </source>
</evidence>
<feature type="non-terminal residue" evidence="8">
    <location>
        <position position="505"/>
    </location>
</feature>
<keyword evidence="4" id="KW-0560">Oxidoreductase</keyword>
<dbReference type="Proteomes" id="UP000521943">
    <property type="component" value="Unassembled WGS sequence"/>
</dbReference>
<comment type="cofactor">
    <cofactor evidence="1 7">
        <name>heme</name>
        <dbReference type="ChEBI" id="CHEBI:30413"/>
    </cofactor>
</comment>
<dbReference type="InterPro" id="IPR001128">
    <property type="entry name" value="Cyt_P450"/>
</dbReference>
<dbReference type="Gene3D" id="1.10.630.10">
    <property type="entry name" value="Cytochrome P450"/>
    <property type="match status" value="1"/>
</dbReference>
<reference evidence="8 9" key="1">
    <citation type="submission" date="2020-07" db="EMBL/GenBank/DDBJ databases">
        <title>Comparative genomics of pyrophilous fungi reveals a link between fire events and developmental genes.</title>
        <authorList>
            <consortium name="DOE Joint Genome Institute"/>
            <person name="Steindorff A.S."/>
            <person name="Carver A."/>
            <person name="Calhoun S."/>
            <person name="Stillman K."/>
            <person name="Liu H."/>
            <person name="Lipzen A."/>
            <person name="Pangilinan J."/>
            <person name="Labutti K."/>
            <person name="Bruns T.D."/>
            <person name="Grigoriev I.V."/>
        </authorList>
    </citation>
    <scope>NUCLEOTIDE SEQUENCE [LARGE SCALE GENOMIC DNA]</scope>
    <source>
        <strain evidence="8 9">CBS 144469</strain>
    </source>
</reference>
<dbReference type="GO" id="GO:0004497">
    <property type="term" value="F:monooxygenase activity"/>
    <property type="evidence" value="ECO:0007669"/>
    <property type="project" value="UniProtKB-KW"/>
</dbReference>
<gene>
    <name evidence="8" type="ORF">DFP72DRAFT_1139546</name>
</gene>
<keyword evidence="5 7" id="KW-0408">Iron</keyword>
<name>A0A8H6HNM0_9AGAR</name>
<accession>A0A8H6HNM0</accession>
<dbReference type="GO" id="GO:0005506">
    <property type="term" value="F:iron ion binding"/>
    <property type="evidence" value="ECO:0007669"/>
    <property type="project" value="InterPro"/>
</dbReference>
<feature type="binding site" description="axial binding residue" evidence="7">
    <location>
        <position position="447"/>
    </location>
    <ligand>
        <name>heme</name>
        <dbReference type="ChEBI" id="CHEBI:30413"/>
    </ligand>
    <ligandPart>
        <name>Fe</name>
        <dbReference type="ChEBI" id="CHEBI:18248"/>
    </ligandPart>
</feature>
<dbReference type="EMBL" id="JACGCI010000057">
    <property type="protein sequence ID" value="KAF6750339.1"/>
    <property type="molecule type" value="Genomic_DNA"/>
</dbReference>
<keyword evidence="3 7" id="KW-0479">Metal-binding</keyword>
<dbReference type="CDD" id="cd11041">
    <property type="entry name" value="CYP503A1-like"/>
    <property type="match status" value="1"/>
</dbReference>
<proteinExistence type="inferred from homology"/>
<evidence type="ECO:0000256" key="5">
    <source>
        <dbReference type="ARBA" id="ARBA00023004"/>
    </source>
</evidence>
<comment type="similarity">
    <text evidence="2">Belongs to the cytochrome P450 family.</text>
</comment>
<evidence type="ECO:0000313" key="8">
    <source>
        <dbReference type="EMBL" id="KAF6750339.1"/>
    </source>
</evidence>
<keyword evidence="7" id="KW-0349">Heme</keyword>
<evidence type="ECO:0000313" key="9">
    <source>
        <dbReference type="Proteomes" id="UP000521943"/>
    </source>
</evidence>
<sequence>ISYIELLASGAAIFLIYQWTSFHRTKSKLEHIPTLGSGWFILTYFDAWKFIFEGHSLIKAGYAKYHRGVFKIPTFTTSSGWLVMVSDLGMIEDMRKAPLDVMSFRGASHDVLQSEHLLKDHIRTPPFHIPVARTPMTRAFVSKFGDVSEEIKAACGEWLDAGEDWKPFTLYQALIHVVCRASNRLFVGLPLCRDPEYIKIQEDWTIQLIVSSSLLSKVPAFLKPAVAAAMLQVRSGIKDTERLLGPTIQSRLDDVKQYGADWEGKPNDMITWLIEGALPEHRNVKDISMKIVFMNASSIHTTSISTTSALFDLAAHQEYITPLRAEIEEAISSHGWTKDAMRQMRKLDSFIKESSRFAGTNAISMRRKVLKDFVFSNGVTVPAGITLAVASYSLQTDSEYYDDPTTFKGFRFSEMRDTGSDEFDPLRHQMITLDPTYMVFGYGRNACPGRFFAVNEVKAILAYIIMTYDLKLQGDAAEAPVGSWSVGNRGPSITGQILLRKRKLD</sequence>
<evidence type="ECO:0000256" key="4">
    <source>
        <dbReference type="ARBA" id="ARBA00023002"/>
    </source>
</evidence>
<dbReference type="InterPro" id="IPR002403">
    <property type="entry name" value="Cyt_P450_E_grp-IV"/>
</dbReference>
<dbReference type="GO" id="GO:0016705">
    <property type="term" value="F:oxidoreductase activity, acting on paired donors, with incorporation or reduction of molecular oxygen"/>
    <property type="evidence" value="ECO:0007669"/>
    <property type="project" value="InterPro"/>
</dbReference>
<evidence type="ECO:0000256" key="3">
    <source>
        <dbReference type="ARBA" id="ARBA00022723"/>
    </source>
</evidence>
<keyword evidence="9" id="KW-1185">Reference proteome</keyword>
<keyword evidence="6" id="KW-0503">Monooxygenase</keyword>
<dbReference type="Pfam" id="PF00067">
    <property type="entry name" value="p450"/>
    <property type="match status" value="1"/>
</dbReference>
<dbReference type="OrthoDB" id="1844152at2759"/>
<dbReference type="GO" id="GO:0020037">
    <property type="term" value="F:heme binding"/>
    <property type="evidence" value="ECO:0007669"/>
    <property type="project" value="InterPro"/>
</dbReference>
<dbReference type="SUPFAM" id="SSF48264">
    <property type="entry name" value="Cytochrome P450"/>
    <property type="match status" value="1"/>
</dbReference>
<dbReference type="PANTHER" id="PTHR46206">
    <property type="entry name" value="CYTOCHROME P450"/>
    <property type="match status" value="1"/>
</dbReference>